<dbReference type="EMBL" id="NEVL01000004">
    <property type="protein sequence ID" value="OZI32711.1"/>
    <property type="molecule type" value="Genomic_DNA"/>
</dbReference>
<proteinExistence type="predicted"/>
<name>A0A261S6G3_9BORD</name>
<keyword evidence="1" id="KW-0812">Transmembrane</keyword>
<dbReference type="Proteomes" id="UP000216354">
    <property type="component" value="Unassembled WGS sequence"/>
</dbReference>
<sequence length="77" mass="8503">MEKALDIAKIEAEISKLVAESLKLHAEGLKLHAEDMKLHAEVAKMTRERTWYPFVVITAGLTSTFAAGAVIAKLIWP</sequence>
<evidence type="ECO:0000313" key="3">
    <source>
        <dbReference type="EMBL" id="OZI66130.1"/>
    </source>
</evidence>
<evidence type="ECO:0000313" key="2">
    <source>
        <dbReference type="EMBL" id="OZI32711.1"/>
    </source>
</evidence>
<organism evidence="2 5">
    <name type="scientific">Bordetella genomosp. 1</name>
    <dbReference type="NCBI Taxonomy" id="1395607"/>
    <lineage>
        <taxon>Bacteria</taxon>
        <taxon>Pseudomonadati</taxon>
        <taxon>Pseudomonadota</taxon>
        <taxon>Betaproteobacteria</taxon>
        <taxon>Burkholderiales</taxon>
        <taxon>Alcaligenaceae</taxon>
        <taxon>Bordetella</taxon>
    </lineage>
</organism>
<reference evidence="2 5" key="2">
    <citation type="submission" date="2017-05" db="EMBL/GenBank/DDBJ databases">
        <title>Complete and WGS of Bordetella genogroups.</title>
        <authorList>
            <person name="Spilker T."/>
            <person name="LiPuma J."/>
        </authorList>
    </citation>
    <scope>NUCLEOTIDE SEQUENCE [LARGE SCALE GENOMIC DNA]</scope>
    <source>
        <strain evidence="2 5">AU17610</strain>
    </source>
</reference>
<protein>
    <submittedName>
        <fullName evidence="2">Uncharacterized protein</fullName>
    </submittedName>
</protein>
<feature type="transmembrane region" description="Helical" evidence="1">
    <location>
        <begin position="51"/>
        <end position="76"/>
    </location>
</feature>
<accession>A0A261S6G3</accession>
<gene>
    <name evidence="3" type="ORF">CAL27_13185</name>
    <name evidence="2" type="ORF">CEG14_17545</name>
</gene>
<keyword evidence="1" id="KW-0472">Membrane</keyword>
<dbReference type="Proteomes" id="UP000217005">
    <property type="component" value="Unassembled WGS sequence"/>
</dbReference>
<keyword evidence="1" id="KW-1133">Transmembrane helix</keyword>
<keyword evidence="4" id="KW-1185">Reference proteome</keyword>
<dbReference type="OrthoDB" id="8967241at2"/>
<evidence type="ECO:0000313" key="5">
    <source>
        <dbReference type="Proteomes" id="UP000217005"/>
    </source>
</evidence>
<dbReference type="RefSeq" id="WP_094827710.1">
    <property type="nucleotide sequence ID" value="NZ_NEVL01000004.1"/>
</dbReference>
<evidence type="ECO:0000313" key="4">
    <source>
        <dbReference type="Proteomes" id="UP000216354"/>
    </source>
</evidence>
<evidence type="ECO:0000256" key="1">
    <source>
        <dbReference type="SAM" id="Phobius"/>
    </source>
</evidence>
<dbReference type="AlphaFoldDB" id="A0A261S6G3"/>
<reference evidence="3 4" key="1">
    <citation type="submission" date="2017-05" db="EMBL/GenBank/DDBJ databases">
        <title>Complete and WGS of Bordetella genogroups.</title>
        <authorList>
            <person name="Spilker T."/>
            <person name="Lipuma J."/>
        </authorList>
    </citation>
    <scope>NUCLEOTIDE SEQUENCE [LARGE SCALE GENOMIC DNA]</scope>
    <source>
        <strain evidence="3 4">AU9795</strain>
    </source>
</reference>
<dbReference type="EMBL" id="NEVR01000002">
    <property type="protein sequence ID" value="OZI66130.1"/>
    <property type="molecule type" value="Genomic_DNA"/>
</dbReference>
<comment type="caution">
    <text evidence="2">The sequence shown here is derived from an EMBL/GenBank/DDBJ whole genome shotgun (WGS) entry which is preliminary data.</text>
</comment>